<organism evidence="3 4">
    <name type="scientific">Mycolicibacterium mucogenicum</name>
    <name type="common">Mycobacterium mucogenicum</name>
    <dbReference type="NCBI Taxonomy" id="56689"/>
    <lineage>
        <taxon>Bacteria</taxon>
        <taxon>Bacillati</taxon>
        <taxon>Actinomycetota</taxon>
        <taxon>Actinomycetes</taxon>
        <taxon>Mycobacteriales</taxon>
        <taxon>Mycobacteriaceae</taxon>
        <taxon>Mycolicibacterium</taxon>
    </lineage>
</organism>
<evidence type="ECO:0000259" key="2">
    <source>
        <dbReference type="SMART" id="SM00563"/>
    </source>
</evidence>
<feature type="region of interest" description="Disordered" evidence="1">
    <location>
        <begin position="18"/>
        <end position="40"/>
    </location>
</feature>
<evidence type="ECO:0000256" key="1">
    <source>
        <dbReference type="SAM" id="MobiDB-lite"/>
    </source>
</evidence>
<comment type="caution">
    <text evidence="3">The sequence shown here is derived from an EMBL/GenBank/DDBJ whole genome shotgun (WGS) entry which is preliminary data.</text>
</comment>
<feature type="domain" description="Phospholipid/glycerol acyltransferase" evidence="2">
    <location>
        <begin position="133"/>
        <end position="252"/>
    </location>
</feature>
<dbReference type="PANTHER" id="PTHR22753">
    <property type="entry name" value="TRANSMEMBRANE PROTEIN 68"/>
    <property type="match status" value="1"/>
</dbReference>
<reference evidence="3 4" key="1">
    <citation type="submission" date="2019-01" db="EMBL/GenBank/DDBJ databases">
        <title>High-quality-draft genome sequences of five non-tuberculosis mycobacteriaceae isolated from a nosocomial environment.</title>
        <authorList>
            <person name="Tiago I."/>
            <person name="Alarico S."/>
            <person name="Pereira S.G."/>
            <person name="Coelho C."/>
            <person name="Maranha A."/>
            <person name="Empadinhas N."/>
        </authorList>
    </citation>
    <scope>NUCLEOTIDE SEQUENCE [LARGE SCALE GENOMIC DNA]</scope>
    <source>
        <strain evidence="3 4">24AIII</strain>
    </source>
</reference>
<dbReference type="EMBL" id="SDLO01000013">
    <property type="protein sequence ID" value="TDK87696.1"/>
    <property type="molecule type" value="Genomic_DNA"/>
</dbReference>
<evidence type="ECO:0000313" key="3">
    <source>
        <dbReference type="EMBL" id="TDK87696.1"/>
    </source>
</evidence>
<dbReference type="RefSeq" id="WP_061009542.1">
    <property type="nucleotide sequence ID" value="NZ_LSKL01000140.1"/>
</dbReference>
<evidence type="ECO:0000313" key="4">
    <source>
        <dbReference type="Proteomes" id="UP000294929"/>
    </source>
</evidence>
<dbReference type="SUPFAM" id="SSF69593">
    <property type="entry name" value="Glycerol-3-phosphate (1)-acyltransferase"/>
    <property type="match status" value="1"/>
</dbReference>
<gene>
    <name evidence="3" type="ORF">EUA03_17380</name>
</gene>
<dbReference type="GO" id="GO:0016020">
    <property type="term" value="C:membrane"/>
    <property type="evidence" value="ECO:0007669"/>
    <property type="project" value="TreeGrafter"/>
</dbReference>
<dbReference type="SMART" id="SM00563">
    <property type="entry name" value="PlsC"/>
    <property type="match status" value="1"/>
</dbReference>
<sequence>MASPHAATVIELDRRASHAGRNASLRRSADGRKVADTGPLRNTSTALGDVATKRIALGGTEQLPRYRGGVVGDAAAMTSFICRRLMGDYMVDEFGYDAEFAEQVVLPVLRPLFNTWFRVDVVGVNNIPFDGPALIVANHAGVLPLDALMTSVAVHDHHPARRAVRILAADLVFTLPLLGPIARKAGHTLACAPDTHRLLTNGELAAVFPEGYKGLGKCFGDRYRLARFGRGGFAAAALRAGAPIIPCAIVGSEEIYPMVANVGPLARMLGLPYFPITPTFPLTGLMGLAPLPSKWSIEFGTPIRTSSCIDAEDPMVVFGLADHVRQTISCLLRQRLAARNNVFTG</sequence>
<name>A0A4R5WDX0_MYCMU</name>
<dbReference type="Pfam" id="PF01553">
    <property type="entry name" value="Acyltransferase"/>
    <property type="match status" value="1"/>
</dbReference>
<dbReference type="GO" id="GO:0016746">
    <property type="term" value="F:acyltransferase activity"/>
    <property type="evidence" value="ECO:0007669"/>
    <property type="project" value="InterPro"/>
</dbReference>
<accession>A0A4R5WDX0</accession>
<protein>
    <recommendedName>
        <fullName evidence="2">Phospholipid/glycerol acyltransferase domain-containing protein</fullName>
    </recommendedName>
</protein>
<dbReference type="Proteomes" id="UP000294929">
    <property type="component" value="Unassembled WGS sequence"/>
</dbReference>
<dbReference type="AlphaFoldDB" id="A0A4R5WDX0"/>
<dbReference type="InterPro" id="IPR002123">
    <property type="entry name" value="Plipid/glycerol_acylTrfase"/>
</dbReference>
<proteinExistence type="predicted"/>
<dbReference type="PANTHER" id="PTHR22753:SF14">
    <property type="entry name" value="MONOACYLGLYCEROL_DIACYLGLYCEROL O-ACYLTRANSFERASE"/>
    <property type="match status" value="1"/>
</dbReference>